<keyword evidence="4" id="KW-0539">Nucleus</keyword>
<dbReference type="SUPFAM" id="SSF101941">
    <property type="entry name" value="NAC domain"/>
    <property type="match status" value="1"/>
</dbReference>
<dbReference type="EMBL" id="BQKI01000079">
    <property type="protein sequence ID" value="GJN25910.1"/>
    <property type="molecule type" value="Genomic_DNA"/>
</dbReference>
<dbReference type="PANTHER" id="PTHR31744">
    <property type="entry name" value="PROTEIN CUP-SHAPED COTYLEDON 2-RELATED"/>
    <property type="match status" value="1"/>
</dbReference>
<evidence type="ECO:0000313" key="8">
    <source>
        <dbReference type="Proteomes" id="UP001054889"/>
    </source>
</evidence>
<evidence type="ECO:0000256" key="3">
    <source>
        <dbReference type="ARBA" id="ARBA00023163"/>
    </source>
</evidence>
<keyword evidence="3" id="KW-0804">Transcription</keyword>
<dbReference type="AlphaFoldDB" id="A0AAV5ETC7"/>
<evidence type="ECO:0000313" key="6">
    <source>
        <dbReference type="EMBL" id="GJN01208.1"/>
    </source>
</evidence>
<evidence type="ECO:0000256" key="1">
    <source>
        <dbReference type="ARBA" id="ARBA00023015"/>
    </source>
</evidence>
<gene>
    <name evidence="7" type="primary">gb13796</name>
    <name evidence="6" type="synonym">ga18455</name>
    <name evidence="6" type="ORF">PR202_ga18455</name>
    <name evidence="7" type="ORF">PR202_gb13796</name>
</gene>
<keyword evidence="1" id="KW-0805">Transcription regulation</keyword>
<dbReference type="InterPro" id="IPR036093">
    <property type="entry name" value="NAC_dom_sf"/>
</dbReference>
<evidence type="ECO:0000256" key="2">
    <source>
        <dbReference type="ARBA" id="ARBA00023125"/>
    </source>
</evidence>
<sequence length="57" mass="6576">MAKTSLPPGFRFHPTDVELTVYYLKRKLLGKHIRCNAITEIDLYKFAPWDLPGSGLR</sequence>
<protein>
    <recommendedName>
        <fullName evidence="5">NAC domain-containing protein</fullName>
    </recommendedName>
</protein>
<keyword evidence="2" id="KW-0238">DNA-binding</keyword>
<dbReference type="GO" id="GO:0003677">
    <property type="term" value="F:DNA binding"/>
    <property type="evidence" value="ECO:0007669"/>
    <property type="project" value="UniProtKB-KW"/>
</dbReference>
<proteinExistence type="predicted"/>
<feature type="domain" description="NAC" evidence="5">
    <location>
        <begin position="6"/>
        <end position="57"/>
    </location>
</feature>
<keyword evidence="8" id="KW-1185">Reference proteome</keyword>
<dbReference type="Pfam" id="PF02365">
    <property type="entry name" value="NAM"/>
    <property type="match status" value="1"/>
</dbReference>
<dbReference type="Proteomes" id="UP001054889">
    <property type="component" value="Unassembled WGS sequence"/>
</dbReference>
<reference evidence="7" key="1">
    <citation type="journal article" date="2018" name="DNA Res.">
        <title>Multiple hybrid de novo genome assembly of finger millet, an orphan allotetraploid crop.</title>
        <authorList>
            <person name="Hatakeyama M."/>
            <person name="Aluri S."/>
            <person name="Balachadran M.T."/>
            <person name="Sivarajan S.R."/>
            <person name="Patrignani A."/>
            <person name="Gruter S."/>
            <person name="Poveda L."/>
            <person name="Shimizu-Inatsugi R."/>
            <person name="Baeten J."/>
            <person name="Francoijs K.J."/>
            <person name="Nataraja K.N."/>
            <person name="Reddy Y.A.N."/>
            <person name="Phadnis S."/>
            <person name="Ravikumar R.L."/>
            <person name="Schlapbach R."/>
            <person name="Sreeman S.M."/>
            <person name="Shimizu K.K."/>
        </authorList>
    </citation>
    <scope>NUCLEOTIDE SEQUENCE</scope>
</reference>
<comment type="caution">
    <text evidence="7">The sequence shown here is derived from an EMBL/GenBank/DDBJ whole genome shotgun (WGS) entry which is preliminary data.</text>
</comment>
<organism evidence="7 8">
    <name type="scientific">Eleusine coracana subsp. coracana</name>
    <dbReference type="NCBI Taxonomy" id="191504"/>
    <lineage>
        <taxon>Eukaryota</taxon>
        <taxon>Viridiplantae</taxon>
        <taxon>Streptophyta</taxon>
        <taxon>Embryophyta</taxon>
        <taxon>Tracheophyta</taxon>
        <taxon>Spermatophyta</taxon>
        <taxon>Magnoliopsida</taxon>
        <taxon>Liliopsida</taxon>
        <taxon>Poales</taxon>
        <taxon>Poaceae</taxon>
        <taxon>PACMAD clade</taxon>
        <taxon>Chloridoideae</taxon>
        <taxon>Cynodonteae</taxon>
        <taxon>Eleusininae</taxon>
        <taxon>Eleusine</taxon>
    </lineage>
</organism>
<dbReference type="PROSITE" id="PS51005">
    <property type="entry name" value="NAC"/>
    <property type="match status" value="1"/>
</dbReference>
<dbReference type="EMBL" id="BQKI01000009">
    <property type="protein sequence ID" value="GJN01208.1"/>
    <property type="molecule type" value="Genomic_DNA"/>
</dbReference>
<reference evidence="7" key="2">
    <citation type="submission" date="2021-12" db="EMBL/GenBank/DDBJ databases">
        <title>Resequencing data analysis of finger millet.</title>
        <authorList>
            <person name="Hatakeyama M."/>
            <person name="Aluri S."/>
            <person name="Balachadran M.T."/>
            <person name="Sivarajan S.R."/>
            <person name="Poveda L."/>
            <person name="Shimizu-Inatsugi R."/>
            <person name="Schlapbach R."/>
            <person name="Sreeman S.M."/>
            <person name="Shimizu K.K."/>
        </authorList>
    </citation>
    <scope>NUCLEOTIDE SEQUENCE</scope>
</reference>
<dbReference type="PANTHER" id="PTHR31744:SF210">
    <property type="entry name" value="NAC DOMAIN-CONTAINING PROTEIN 86-LIKE"/>
    <property type="match status" value="1"/>
</dbReference>
<dbReference type="GO" id="GO:0006355">
    <property type="term" value="P:regulation of DNA-templated transcription"/>
    <property type="evidence" value="ECO:0007669"/>
    <property type="project" value="InterPro"/>
</dbReference>
<dbReference type="Gene3D" id="2.170.150.80">
    <property type="entry name" value="NAC domain"/>
    <property type="match status" value="1"/>
</dbReference>
<evidence type="ECO:0000313" key="7">
    <source>
        <dbReference type="EMBL" id="GJN25910.1"/>
    </source>
</evidence>
<dbReference type="InterPro" id="IPR003441">
    <property type="entry name" value="NAC-dom"/>
</dbReference>
<evidence type="ECO:0000259" key="5">
    <source>
        <dbReference type="PROSITE" id="PS51005"/>
    </source>
</evidence>
<accession>A0AAV5ETC7</accession>
<evidence type="ECO:0000256" key="4">
    <source>
        <dbReference type="ARBA" id="ARBA00023242"/>
    </source>
</evidence>
<name>A0AAV5ETC7_ELECO</name>